<dbReference type="EMBL" id="CAIZ01000168">
    <property type="protein sequence ID" value="CCH71469.1"/>
    <property type="molecule type" value="Genomic_DNA"/>
</dbReference>
<keyword evidence="1" id="KW-0378">Hydrolase</keyword>
<feature type="domain" description="PPM-type phosphatase" evidence="3">
    <location>
        <begin position="153"/>
        <end position="363"/>
    </location>
</feature>
<dbReference type="GO" id="GO:0016791">
    <property type="term" value="F:phosphatase activity"/>
    <property type="evidence" value="ECO:0007669"/>
    <property type="project" value="TreeGrafter"/>
</dbReference>
<evidence type="ECO:0000256" key="1">
    <source>
        <dbReference type="ARBA" id="ARBA00022801"/>
    </source>
</evidence>
<keyword evidence="2" id="KW-1133">Transmembrane helix</keyword>
<feature type="transmembrane region" description="Helical" evidence="2">
    <location>
        <begin position="32"/>
        <end position="50"/>
    </location>
</feature>
<organism evidence="4 5">
    <name type="scientific">Phycicoccus elongatus Lp2</name>
    <dbReference type="NCBI Taxonomy" id="1193181"/>
    <lineage>
        <taxon>Bacteria</taxon>
        <taxon>Bacillati</taxon>
        <taxon>Actinomycetota</taxon>
        <taxon>Actinomycetes</taxon>
        <taxon>Micrococcales</taxon>
        <taxon>Intrasporangiaceae</taxon>
        <taxon>Phycicoccus</taxon>
    </lineage>
</organism>
<name>N0E6F8_9MICO</name>
<dbReference type="PANTHER" id="PTHR43156">
    <property type="entry name" value="STAGE II SPORULATION PROTEIN E-RELATED"/>
    <property type="match status" value="1"/>
</dbReference>
<comment type="caution">
    <text evidence="4">The sequence shown here is derived from an EMBL/GenBank/DDBJ whole genome shotgun (WGS) entry which is preliminary data.</text>
</comment>
<dbReference type="Pfam" id="PF07228">
    <property type="entry name" value="SpoIIE"/>
    <property type="match status" value="1"/>
</dbReference>
<reference evidence="4 5" key="1">
    <citation type="journal article" date="2013" name="ISME J.">
        <title>A metabolic model for members of the genus Tetrasphaera involved in enhanced biological phosphorus removal.</title>
        <authorList>
            <person name="Kristiansen R."/>
            <person name="Nguyen H.T.T."/>
            <person name="Saunders A.M."/>
            <person name="Nielsen J.L."/>
            <person name="Wimmer R."/>
            <person name="Le V.Q."/>
            <person name="McIlroy S.J."/>
            <person name="Petrovski S."/>
            <person name="Seviour R.J."/>
            <person name="Calteau A."/>
            <person name="Nielsen K.L."/>
            <person name="Nielsen P.H."/>
        </authorList>
    </citation>
    <scope>NUCLEOTIDE SEQUENCE [LARGE SCALE GENOMIC DNA]</scope>
    <source>
        <strain evidence="4 5">Lp2</strain>
    </source>
</reference>
<dbReference type="SMART" id="SM00331">
    <property type="entry name" value="PP2C_SIG"/>
    <property type="match status" value="1"/>
</dbReference>
<dbReference type="SUPFAM" id="SSF81606">
    <property type="entry name" value="PP2C-like"/>
    <property type="match status" value="1"/>
</dbReference>
<dbReference type="InterPro" id="IPR001932">
    <property type="entry name" value="PPM-type_phosphatase-like_dom"/>
</dbReference>
<proteinExistence type="predicted"/>
<evidence type="ECO:0000313" key="5">
    <source>
        <dbReference type="Proteomes" id="UP000013167"/>
    </source>
</evidence>
<dbReference type="HOGENOM" id="CLU_745515_0_0_11"/>
<dbReference type="Gene3D" id="3.60.40.10">
    <property type="entry name" value="PPM-type phosphatase domain"/>
    <property type="match status" value="1"/>
</dbReference>
<dbReference type="AlphaFoldDB" id="N0E6F8"/>
<dbReference type="PANTHER" id="PTHR43156:SF2">
    <property type="entry name" value="STAGE II SPORULATION PROTEIN E"/>
    <property type="match status" value="1"/>
</dbReference>
<dbReference type="InterPro" id="IPR052016">
    <property type="entry name" value="Bact_Sigma-Reg"/>
</dbReference>
<dbReference type="eggNOG" id="COG2208">
    <property type="taxonomic scope" value="Bacteria"/>
</dbReference>
<dbReference type="STRING" id="1193181.BN10_940017"/>
<keyword evidence="2" id="KW-0472">Membrane</keyword>
<dbReference type="Proteomes" id="UP000013167">
    <property type="component" value="Unassembled WGS sequence"/>
</dbReference>
<feature type="transmembrane region" description="Helical" evidence="2">
    <location>
        <begin position="56"/>
        <end position="72"/>
    </location>
</feature>
<protein>
    <submittedName>
        <fullName evidence="4">Putative integral membrane protein</fullName>
    </submittedName>
</protein>
<dbReference type="RefSeq" id="WP_010851295.1">
    <property type="nucleotide sequence ID" value="NZ_HF570956.1"/>
</dbReference>
<evidence type="ECO:0000259" key="3">
    <source>
        <dbReference type="SMART" id="SM00331"/>
    </source>
</evidence>
<accession>N0E6F8</accession>
<evidence type="ECO:0000256" key="2">
    <source>
        <dbReference type="SAM" id="Phobius"/>
    </source>
</evidence>
<feature type="transmembrane region" description="Helical" evidence="2">
    <location>
        <begin position="99"/>
        <end position="115"/>
    </location>
</feature>
<keyword evidence="2" id="KW-0812">Transmembrane</keyword>
<evidence type="ECO:0000313" key="4">
    <source>
        <dbReference type="EMBL" id="CCH71469.1"/>
    </source>
</evidence>
<dbReference type="InterPro" id="IPR036457">
    <property type="entry name" value="PPM-type-like_dom_sf"/>
</dbReference>
<keyword evidence="5" id="KW-1185">Reference proteome</keyword>
<sequence length="364" mass="38901">MAGPARVVTRRRSRNAARRFVAERGFRRHADTVLYVGLMLGTAITGFSIWRWPHAVPPLAVAPFILLAGLLLRIQRLNHVFALNGLVLTLDAYTQHRPLVVIAAFALLGIMYVVATSRARLGIRGLTGENLLVDLRDRLERTAEIPPLPSGWSAEFAIAAANGEGFAGDFLVTSLPINSSHLEVALVDVSGKGRQAGSRSLHLSGAFSGLLGSVPPETFLTRANDYLLRQRWDEGFATAVHLWLDLDTGRYAVSRAGHPPAAVFRSGTASWLLDSTVPGPLLGVFGGAEFPLAHGELAPGDGLLMYSDGVVESRGRDLIDGLDRMLGVASGILVAGRMGVADGVVAGARSGESDDRAAFFIRRV</sequence>
<gene>
    <name evidence="4" type="ORF">BN10_940017</name>
</gene>